<feature type="region of interest" description="Disordered" evidence="1">
    <location>
        <begin position="180"/>
        <end position="230"/>
    </location>
</feature>
<protein>
    <submittedName>
        <fullName evidence="2">Predicted protein</fullName>
    </submittedName>
</protein>
<dbReference type="AlphaFoldDB" id="F2D1G7"/>
<feature type="compositionally biased region" description="Low complexity" evidence="1">
    <location>
        <begin position="200"/>
        <end position="211"/>
    </location>
</feature>
<dbReference type="EMBL" id="AK357724">
    <property type="protein sequence ID" value="BAJ88938.1"/>
    <property type="molecule type" value="mRNA"/>
</dbReference>
<accession>F2D1G7</accession>
<feature type="compositionally biased region" description="Basic residues" evidence="1">
    <location>
        <begin position="112"/>
        <end position="128"/>
    </location>
</feature>
<feature type="non-terminal residue" evidence="2">
    <location>
        <position position="1"/>
    </location>
</feature>
<reference evidence="2" key="1">
    <citation type="journal article" date="2011" name="Plant Physiol.">
        <title>Comprehensive sequence analysis of 24,783 barley full-length cDNAs derived from 12 clone libraries.</title>
        <authorList>
            <person name="Matsumoto T."/>
            <person name="Tanaka T."/>
            <person name="Sakai H."/>
            <person name="Amano N."/>
            <person name="Kanamori H."/>
            <person name="Kurita K."/>
            <person name="Kikuta A."/>
            <person name="Kamiya K."/>
            <person name="Yamamoto M."/>
            <person name="Ikawa H."/>
            <person name="Fujii N."/>
            <person name="Hori K."/>
            <person name="Itoh T."/>
            <person name="Sato K."/>
        </authorList>
    </citation>
    <scope>NUCLEOTIDE SEQUENCE</scope>
    <source>
        <tissue evidence="2">Shoot</tissue>
    </source>
</reference>
<organism evidence="2">
    <name type="scientific">Hordeum vulgare subsp. vulgare</name>
    <name type="common">Domesticated barley</name>
    <dbReference type="NCBI Taxonomy" id="112509"/>
    <lineage>
        <taxon>Eukaryota</taxon>
        <taxon>Viridiplantae</taxon>
        <taxon>Streptophyta</taxon>
        <taxon>Embryophyta</taxon>
        <taxon>Tracheophyta</taxon>
        <taxon>Spermatophyta</taxon>
        <taxon>Magnoliopsida</taxon>
        <taxon>Liliopsida</taxon>
        <taxon>Poales</taxon>
        <taxon>Poaceae</taxon>
        <taxon>BOP clade</taxon>
        <taxon>Pooideae</taxon>
        <taxon>Triticodae</taxon>
        <taxon>Triticeae</taxon>
        <taxon>Hordeinae</taxon>
        <taxon>Hordeum</taxon>
    </lineage>
</organism>
<feature type="compositionally biased region" description="Basic residues" evidence="1">
    <location>
        <begin position="89"/>
        <end position="105"/>
    </location>
</feature>
<name>F2D1G7_HORVV</name>
<evidence type="ECO:0000313" key="2">
    <source>
        <dbReference type="EMBL" id="BAJ88938.1"/>
    </source>
</evidence>
<feature type="region of interest" description="Disordered" evidence="1">
    <location>
        <begin position="77"/>
        <end position="134"/>
    </location>
</feature>
<sequence>RLAVRLVFLCEQERGGESSKRGRHGGGEAGWHRHGGAGRGAARGGLRDAGGVAIAALRPAPGHGALLPAVQGAARRRVGAGVGGPGQHGRAHGVRVQPRRRRAPRHQPLPQRRPRRRRPRARRPRPPRTLHPGLRPSSVAFLLIASPSTLLHLGPDVELDFEGLTRTDWVWIGVGGEAVEDGPVGGGEEGPADRRVQGHAALQPARAGQPAPRRRRPQEVRRRSCINNHPHQQTVATRSIVIISMCTFTST</sequence>
<proteinExistence type="evidence at transcript level"/>
<evidence type="ECO:0000256" key="1">
    <source>
        <dbReference type="SAM" id="MobiDB-lite"/>
    </source>
</evidence>
<feature type="region of interest" description="Disordered" evidence="1">
    <location>
        <begin position="14"/>
        <end position="44"/>
    </location>
</feature>